<sequence>MKRLLVILSSLCVSTTSIGTVTNFVIQKDNEQKSNNYADPSEKEPEPEPNSGEGQNNDKETIVDLKTVIKNTNFDDLSIDQNDYNKYEKTILEEVKESNPKLLEEEVLIKDFITDSDFKNGTAIIYAKENSKVYFGEVKITFSIYSYEKKDFELSDYFLSMKIGDTKDVFVTNFDGATDEKNYPNNFEYDTNYFKVGYDSVRKAITISSLDNITTPPQESLKIIVRSNDKRAGNKKVISVKLLAKAKNFQLATNSISLDAIADQTVSIKITNWDDLIDSSNRPTNDKISYDKTGFVSAKVDINNKSIVFKATGNLTDKIKVTIKSLNHSEEVIVSLIRPKKVAVLEKTKIVMTTNSYEYIKVLNYDELDKQNELPDQFSYELENAVYVSFDTSNKSIQIKAKNILTKNTEIKVWSKSNPTFKQTITLTIEAENVPFKLKETNIRSQVYSTNYVQISNYPLLFDDPKNLPSKFEYDKNYADISLDIERNSIKIVTKGLECYRLEVKISSQVTSEKLYLTVYAPEIQFEIEEVKDMDSGSNQIIKVKNADSLVHKNNYPSKFTFSEDGIVDASFDITSGSIVIKSLSFNIFKRDLSMTIKSESGIFSKTVVFSVIKKQELDGMINNLGNLSDKEDETLIENFYQKNKNLGFDREIFDGLEVTNKSYKGANLSAKSDLAKKWFSNSVYVDYYVPIKNNHDSTTDWKDDPDFSNRDKATNTVSQSDSKTLDIKLSDLKQIYTKVIINLELEYKWTNEYTGKWYNNIRGNEKKNVTLKYDINNLSNELFEKIDKTYMDGGVKDEVLFFFYIGVSYSESNENKTTYRIDFKTTAQTDRYYASWASVNKILAVSKINLTSVEFEKI</sequence>
<dbReference type="Proteomes" id="UP000294309">
    <property type="component" value="Chromosome"/>
</dbReference>
<evidence type="ECO:0000256" key="2">
    <source>
        <dbReference type="SAM" id="SignalP"/>
    </source>
</evidence>
<dbReference type="EMBL" id="CP038013">
    <property type="protein sequence ID" value="QBQ07390.1"/>
    <property type="molecule type" value="Genomic_DNA"/>
</dbReference>
<dbReference type="AlphaFoldDB" id="A0A4P7AIQ5"/>
<evidence type="ECO:0000256" key="1">
    <source>
        <dbReference type="SAM" id="MobiDB-lite"/>
    </source>
</evidence>
<feature type="chain" id="PRO_5020240145" evidence="2">
    <location>
        <begin position="20"/>
        <end position="859"/>
    </location>
</feature>
<accession>A0A4P7AIQ5</accession>
<dbReference type="RefSeq" id="WP_134297186.1">
    <property type="nucleotide sequence ID" value="NZ_CP038013.1"/>
</dbReference>
<feature type="region of interest" description="Disordered" evidence="1">
    <location>
        <begin position="31"/>
        <end position="59"/>
    </location>
</feature>
<dbReference type="OrthoDB" id="390457at2"/>
<gene>
    <name evidence="3" type="ORF">SGLAD_v1c01910</name>
</gene>
<dbReference type="KEGG" id="sgq:SGLAD_v1c01910"/>
<name>A0A4P7AIQ5_9MOLU</name>
<keyword evidence="2" id="KW-0732">Signal</keyword>
<protein>
    <submittedName>
        <fullName evidence="3">Uncharacterized protein</fullName>
    </submittedName>
</protein>
<reference evidence="3 4" key="1">
    <citation type="submission" date="2019-03" db="EMBL/GenBank/DDBJ databases">
        <title>Complete genome sequence of Spiroplasma gladiatoris TG-1 (DSM 22552).</title>
        <authorList>
            <person name="Lin Y.-C."/>
            <person name="Chou L."/>
            <person name="Kuo C.-H."/>
        </authorList>
    </citation>
    <scope>NUCLEOTIDE SEQUENCE [LARGE SCALE GENOMIC DNA]</scope>
    <source>
        <strain evidence="3 4">TG-1</strain>
    </source>
</reference>
<organism evidence="3 4">
    <name type="scientific">Spiroplasma gladiatoris</name>
    <dbReference type="NCBI Taxonomy" id="2143"/>
    <lineage>
        <taxon>Bacteria</taxon>
        <taxon>Bacillati</taxon>
        <taxon>Mycoplasmatota</taxon>
        <taxon>Mollicutes</taxon>
        <taxon>Entomoplasmatales</taxon>
        <taxon>Spiroplasmataceae</taxon>
        <taxon>Spiroplasma</taxon>
    </lineage>
</organism>
<evidence type="ECO:0000313" key="4">
    <source>
        <dbReference type="Proteomes" id="UP000294309"/>
    </source>
</evidence>
<feature type="signal peptide" evidence="2">
    <location>
        <begin position="1"/>
        <end position="19"/>
    </location>
</feature>
<evidence type="ECO:0000313" key="3">
    <source>
        <dbReference type="EMBL" id="QBQ07390.1"/>
    </source>
</evidence>
<proteinExistence type="predicted"/>
<keyword evidence="4" id="KW-1185">Reference proteome</keyword>